<evidence type="ECO:0000256" key="1">
    <source>
        <dbReference type="ARBA" id="ARBA00001971"/>
    </source>
</evidence>
<keyword evidence="6 13" id="KW-0479">Metal-binding</keyword>
<keyword evidence="17" id="KW-1185">Reference proteome</keyword>
<dbReference type="EMBL" id="VVIM01000006">
    <property type="protein sequence ID" value="KAB0798150.1"/>
    <property type="molecule type" value="Genomic_DNA"/>
</dbReference>
<dbReference type="SUPFAM" id="SSF48264">
    <property type="entry name" value="Cytochrome P450"/>
    <property type="match status" value="1"/>
</dbReference>
<dbReference type="PANTHER" id="PTHR24292">
    <property type="entry name" value="CYTOCHROME P450"/>
    <property type="match status" value="1"/>
</dbReference>
<dbReference type="InterPro" id="IPR001128">
    <property type="entry name" value="Cyt_P450"/>
</dbReference>
<dbReference type="InterPro" id="IPR002401">
    <property type="entry name" value="Cyt_P450_E_grp-I"/>
</dbReference>
<comment type="similarity">
    <text evidence="4 14">Belongs to the cytochrome P450 family.</text>
</comment>
<accession>A0A5N4ALD6</accession>
<dbReference type="InterPro" id="IPR017972">
    <property type="entry name" value="Cyt_P450_CS"/>
</dbReference>
<dbReference type="GO" id="GO:0016705">
    <property type="term" value="F:oxidoreductase activity, acting on paired donors, with incorporation or reduction of molecular oxygen"/>
    <property type="evidence" value="ECO:0007669"/>
    <property type="project" value="InterPro"/>
</dbReference>
<dbReference type="AlphaFoldDB" id="A0A5N4ALD6"/>
<evidence type="ECO:0008006" key="18">
    <source>
        <dbReference type="Google" id="ProtNLM"/>
    </source>
</evidence>
<dbReference type="InterPro" id="IPR050476">
    <property type="entry name" value="Insect_CytP450_Detox"/>
</dbReference>
<keyword evidence="7" id="KW-0256">Endoplasmic reticulum</keyword>
<reference evidence="16 17" key="1">
    <citation type="journal article" date="2018" name="Elife">
        <title>Firefly genomes illuminate parallel origins of bioluminescence in beetles.</title>
        <authorList>
            <person name="Fallon T.R."/>
            <person name="Lower S.E."/>
            <person name="Chang C.H."/>
            <person name="Bessho-Uehara M."/>
            <person name="Martin G.J."/>
            <person name="Bewick A.J."/>
            <person name="Behringer M."/>
            <person name="Debat H.J."/>
            <person name="Wong I."/>
            <person name="Day J.C."/>
            <person name="Suvorov A."/>
            <person name="Silva C.J."/>
            <person name="Stanger-Hall K.F."/>
            <person name="Hall D.W."/>
            <person name="Schmitz R.J."/>
            <person name="Nelson D.R."/>
            <person name="Lewis S.M."/>
            <person name="Shigenobu S."/>
            <person name="Bybee S.M."/>
            <person name="Larracuente A.M."/>
            <person name="Oba Y."/>
            <person name="Weng J.K."/>
        </authorList>
    </citation>
    <scope>NUCLEOTIDE SEQUENCE [LARGE SCALE GENOMIC DNA]</scope>
    <source>
        <strain evidence="16">1611_PpyrPB1</strain>
        <tissue evidence="16">Whole body</tissue>
    </source>
</reference>
<comment type="subcellular location">
    <subcellularLocation>
        <location evidence="3">Endoplasmic reticulum membrane</location>
        <topology evidence="3">Peripheral membrane protein</topology>
    </subcellularLocation>
    <subcellularLocation>
        <location evidence="2">Microsome membrane</location>
        <topology evidence="2">Peripheral membrane protein</topology>
    </subcellularLocation>
</comment>
<dbReference type="Pfam" id="PF00067">
    <property type="entry name" value="p450"/>
    <property type="match status" value="1"/>
</dbReference>
<dbReference type="FunFam" id="1.10.630.10:FF:000042">
    <property type="entry name" value="Cytochrome P450"/>
    <property type="match status" value="1"/>
</dbReference>
<evidence type="ECO:0000256" key="14">
    <source>
        <dbReference type="RuleBase" id="RU000461"/>
    </source>
</evidence>
<keyword evidence="15" id="KW-0732">Signal</keyword>
<evidence type="ECO:0000256" key="11">
    <source>
        <dbReference type="ARBA" id="ARBA00023033"/>
    </source>
</evidence>
<dbReference type="OrthoDB" id="2789670at2759"/>
<dbReference type="PANTHER" id="PTHR24292:SF54">
    <property type="entry name" value="CYP9F3-RELATED"/>
    <property type="match status" value="1"/>
</dbReference>
<keyword evidence="11 14" id="KW-0503">Monooxygenase</keyword>
<dbReference type="GO" id="GO:0005789">
    <property type="term" value="C:endoplasmic reticulum membrane"/>
    <property type="evidence" value="ECO:0007669"/>
    <property type="project" value="UniProtKB-SubCell"/>
</dbReference>
<keyword evidence="9 14" id="KW-0560">Oxidoreductase</keyword>
<evidence type="ECO:0000256" key="15">
    <source>
        <dbReference type="SAM" id="SignalP"/>
    </source>
</evidence>
<evidence type="ECO:0000256" key="4">
    <source>
        <dbReference type="ARBA" id="ARBA00010617"/>
    </source>
</evidence>
<evidence type="ECO:0000313" key="17">
    <source>
        <dbReference type="Proteomes" id="UP000327044"/>
    </source>
</evidence>
<keyword evidence="10 13" id="KW-0408">Iron</keyword>
<comment type="caution">
    <text evidence="16">The sequence shown here is derived from an EMBL/GenBank/DDBJ whole genome shotgun (WGS) entry which is preliminary data.</text>
</comment>
<dbReference type="GO" id="GO:0005506">
    <property type="term" value="F:iron ion binding"/>
    <property type="evidence" value="ECO:0007669"/>
    <property type="project" value="InterPro"/>
</dbReference>
<dbReference type="PROSITE" id="PS00086">
    <property type="entry name" value="CYTOCHROME_P450"/>
    <property type="match status" value="1"/>
</dbReference>
<keyword evidence="8" id="KW-0492">Microsome</keyword>
<feature type="binding site" description="axial binding residue" evidence="13">
    <location>
        <position position="471"/>
    </location>
    <ligand>
        <name>heme</name>
        <dbReference type="ChEBI" id="CHEBI:30413"/>
    </ligand>
    <ligandPart>
        <name>Fe</name>
        <dbReference type="ChEBI" id="CHEBI:18248"/>
    </ligandPart>
</feature>
<feature type="signal peptide" evidence="15">
    <location>
        <begin position="1"/>
        <end position="20"/>
    </location>
</feature>
<dbReference type="GO" id="GO:0020037">
    <property type="term" value="F:heme binding"/>
    <property type="evidence" value="ECO:0007669"/>
    <property type="project" value="InterPro"/>
</dbReference>
<sequence>MLYVAAILLLLIYIMNKIQNINNYWKRKGVKQLPPLPLLGNTGTTLFQKTSPVDLWHRIYNSFPNERYFGVYQFTTPTLLIKDLNLIKRITVKDFDTFPEHASVVPEDADPFFARNILFMKGGQKWQRLKSLLSPAFTSYKLKTMYPLMVSCAEQLVRHYEMSSDDVITLEMKETFSKYASDIIGTTAFGLECNTFSNPDNIFYKMGQDSIAMRFSSLLKIIGYGAIPAVMKFLGIAFLPRHVSDFFRKIVLEAMQQRAKQDLQRPDVLNLLLEARKGRLKYEDVDETDTSFATVQESELGKVQKFKSSDISDDDLIAQAVIFFLAGFDTSSTALTFAAYELAINPDVQRRLQEEVDAAVEDCGGFVTYDTLISMSYMDLVVTETLRMWPPLTFTDRRAVKPFTIEPEESDQGTVCFDSGTICVIPVHAIHMDQRYYPNPKKFDPDRFSAVNKQTLTPFAYLPFGAGPKGCIGTRFALLEVKLVLCAILNKFDIIPVPETKIPVVTKRRSLFLGAEGGMWLGLKKRDKL</sequence>
<evidence type="ECO:0000256" key="7">
    <source>
        <dbReference type="ARBA" id="ARBA00022824"/>
    </source>
</evidence>
<organism evidence="16 17">
    <name type="scientific">Photinus pyralis</name>
    <name type="common">Common eastern firefly</name>
    <name type="synonym">Lampyris pyralis</name>
    <dbReference type="NCBI Taxonomy" id="7054"/>
    <lineage>
        <taxon>Eukaryota</taxon>
        <taxon>Metazoa</taxon>
        <taxon>Ecdysozoa</taxon>
        <taxon>Arthropoda</taxon>
        <taxon>Hexapoda</taxon>
        <taxon>Insecta</taxon>
        <taxon>Pterygota</taxon>
        <taxon>Neoptera</taxon>
        <taxon>Endopterygota</taxon>
        <taxon>Coleoptera</taxon>
        <taxon>Polyphaga</taxon>
        <taxon>Elateriformia</taxon>
        <taxon>Elateroidea</taxon>
        <taxon>Lampyridae</taxon>
        <taxon>Lampyrinae</taxon>
        <taxon>Photinus</taxon>
    </lineage>
</organism>
<evidence type="ECO:0000256" key="9">
    <source>
        <dbReference type="ARBA" id="ARBA00023002"/>
    </source>
</evidence>
<keyword evidence="12" id="KW-0472">Membrane</keyword>
<protein>
    <recommendedName>
        <fullName evidence="18">Cytochrome P450</fullName>
    </recommendedName>
</protein>
<dbReference type="CDD" id="cd11056">
    <property type="entry name" value="CYP6-like"/>
    <property type="match status" value="1"/>
</dbReference>
<name>A0A5N4ALD6_PHOPY</name>
<dbReference type="Proteomes" id="UP000327044">
    <property type="component" value="Unassembled WGS sequence"/>
</dbReference>
<evidence type="ECO:0000256" key="8">
    <source>
        <dbReference type="ARBA" id="ARBA00022848"/>
    </source>
</evidence>
<dbReference type="InParanoid" id="A0A5N4ALD6"/>
<evidence type="ECO:0000256" key="12">
    <source>
        <dbReference type="ARBA" id="ARBA00023136"/>
    </source>
</evidence>
<dbReference type="PRINTS" id="PR00385">
    <property type="entry name" value="P450"/>
</dbReference>
<comment type="cofactor">
    <cofactor evidence="1 13">
        <name>heme</name>
        <dbReference type="ChEBI" id="CHEBI:30413"/>
    </cofactor>
</comment>
<dbReference type="GO" id="GO:0004497">
    <property type="term" value="F:monooxygenase activity"/>
    <property type="evidence" value="ECO:0007669"/>
    <property type="project" value="UniProtKB-KW"/>
</dbReference>
<evidence type="ECO:0000256" key="13">
    <source>
        <dbReference type="PIRSR" id="PIRSR602401-1"/>
    </source>
</evidence>
<evidence type="ECO:0000256" key="5">
    <source>
        <dbReference type="ARBA" id="ARBA00022617"/>
    </source>
</evidence>
<gene>
    <name evidence="16" type="ORF">PPYR_09143</name>
</gene>
<evidence type="ECO:0000256" key="3">
    <source>
        <dbReference type="ARBA" id="ARBA00004406"/>
    </source>
</evidence>
<feature type="chain" id="PRO_5024385689" description="Cytochrome P450" evidence="15">
    <location>
        <begin position="21"/>
        <end position="529"/>
    </location>
</feature>
<evidence type="ECO:0000256" key="2">
    <source>
        <dbReference type="ARBA" id="ARBA00004174"/>
    </source>
</evidence>
<dbReference type="Gene3D" id="1.10.630.10">
    <property type="entry name" value="Cytochrome P450"/>
    <property type="match status" value="1"/>
</dbReference>
<dbReference type="InterPro" id="IPR036396">
    <property type="entry name" value="Cyt_P450_sf"/>
</dbReference>
<evidence type="ECO:0000256" key="6">
    <source>
        <dbReference type="ARBA" id="ARBA00022723"/>
    </source>
</evidence>
<proteinExistence type="inferred from homology"/>
<evidence type="ECO:0000313" key="16">
    <source>
        <dbReference type="EMBL" id="KAB0798150.1"/>
    </source>
</evidence>
<evidence type="ECO:0000256" key="10">
    <source>
        <dbReference type="ARBA" id="ARBA00023004"/>
    </source>
</evidence>
<dbReference type="PRINTS" id="PR00463">
    <property type="entry name" value="EP450I"/>
</dbReference>
<keyword evidence="5 13" id="KW-0349">Heme</keyword>